<dbReference type="EMBL" id="CM042037">
    <property type="protein sequence ID" value="KAI3743109.1"/>
    <property type="molecule type" value="Genomic_DNA"/>
</dbReference>
<comment type="caution">
    <text evidence="1">The sequence shown here is derived from an EMBL/GenBank/DDBJ whole genome shotgun (WGS) entry which is preliminary data.</text>
</comment>
<protein>
    <submittedName>
        <fullName evidence="1">Uncharacterized protein</fullName>
    </submittedName>
</protein>
<reference evidence="1 2" key="2">
    <citation type="journal article" date="2022" name="Mol. Ecol. Resour.">
        <title>The genomes of chicory, endive, great burdock and yacon provide insights into Asteraceae paleo-polyploidization history and plant inulin production.</title>
        <authorList>
            <person name="Fan W."/>
            <person name="Wang S."/>
            <person name="Wang H."/>
            <person name="Wang A."/>
            <person name="Jiang F."/>
            <person name="Liu H."/>
            <person name="Zhao H."/>
            <person name="Xu D."/>
            <person name="Zhang Y."/>
        </authorList>
    </citation>
    <scope>NUCLEOTIDE SEQUENCE [LARGE SCALE GENOMIC DNA]</scope>
    <source>
        <strain evidence="2">cv. Yunnan</strain>
        <tissue evidence="1">Leaves</tissue>
    </source>
</reference>
<name>A0ACB9D917_9ASTR</name>
<evidence type="ECO:0000313" key="2">
    <source>
        <dbReference type="Proteomes" id="UP001056120"/>
    </source>
</evidence>
<proteinExistence type="predicted"/>
<organism evidence="1 2">
    <name type="scientific">Smallanthus sonchifolius</name>
    <dbReference type="NCBI Taxonomy" id="185202"/>
    <lineage>
        <taxon>Eukaryota</taxon>
        <taxon>Viridiplantae</taxon>
        <taxon>Streptophyta</taxon>
        <taxon>Embryophyta</taxon>
        <taxon>Tracheophyta</taxon>
        <taxon>Spermatophyta</taxon>
        <taxon>Magnoliopsida</taxon>
        <taxon>eudicotyledons</taxon>
        <taxon>Gunneridae</taxon>
        <taxon>Pentapetalae</taxon>
        <taxon>asterids</taxon>
        <taxon>campanulids</taxon>
        <taxon>Asterales</taxon>
        <taxon>Asteraceae</taxon>
        <taxon>Asteroideae</taxon>
        <taxon>Heliantheae alliance</taxon>
        <taxon>Millerieae</taxon>
        <taxon>Smallanthus</taxon>
    </lineage>
</organism>
<keyword evidence="2" id="KW-1185">Reference proteome</keyword>
<accession>A0ACB9D917</accession>
<dbReference type="Proteomes" id="UP001056120">
    <property type="component" value="Linkage Group LG20"/>
</dbReference>
<evidence type="ECO:0000313" key="1">
    <source>
        <dbReference type="EMBL" id="KAI3743109.1"/>
    </source>
</evidence>
<sequence>MRRLYHLLYTWDAIPGWGLSDSRSSCDDGNSRISIRVEEKIEKEWVVCDSEKDEDPVKVSEEVDFGYVDGELEGEGVIKDPESVSGVDACQVFDEMPERTELNDDGVDLVKSDEGNVLDEEDSVFDDDWQGILTTESEKSFGAAVAFVDSKGSADRVNLIVNEVKVQFYGLHRVAIEGSCFEPQPMALKVSKKLINAREQYIALLSQHVPDWMGRHASVLVDLDTDMCTYDCFLMVSETRIYDY</sequence>
<gene>
    <name evidence="1" type="ORF">L1987_60812</name>
</gene>
<reference evidence="2" key="1">
    <citation type="journal article" date="2022" name="Mol. Ecol. Resour.">
        <title>The genomes of chicory, endive, great burdock and yacon provide insights into Asteraceae palaeo-polyploidization history and plant inulin production.</title>
        <authorList>
            <person name="Fan W."/>
            <person name="Wang S."/>
            <person name="Wang H."/>
            <person name="Wang A."/>
            <person name="Jiang F."/>
            <person name="Liu H."/>
            <person name="Zhao H."/>
            <person name="Xu D."/>
            <person name="Zhang Y."/>
        </authorList>
    </citation>
    <scope>NUCLEOTIDE SEQUENCE [LARGE SCALE GENOMIC DNA]</scope>
    <source>
        <strain evidence="2">cv. Yunnan</strain>
    </source>
</reference>